<organism evidence="2 3">
    <name type="scientific">Thiobacillus denitrificans</name>
    <dbReference type="NCBI Taxonomy" id="36861"/>
    <lineage>
        <taxon>Bacteria</taxon>
        <taxon>Pseudomonadati</taxon>
        <taxon>Pseudomonadota</taxon>
        <taxon>Betaproteobacteria</taxon>
        <taxon>Nitrosomonadales</taxon>
        <taxon>Thiobacillaceae</taxon>
        <taxon>Thiobacillus</taxon>
    </lineage>
</organism>
<dbReference type="OrthoDB" id="9803627at2"/>
<proteinExistence type="predicted"/>
<dbReference type="Pfam" id="PF04230">
    <property type="entry name" value="PS_pyruv_trans"/>
    <property type="match status" value="1"/>
</dbReference>
<dbReference type="PATRIC" id="fig|36861.3.peg.1875"/>
<sequence length="265" mass="29886">MFFAADKRGRLEKQCLYWWEPSDQRINVGDYLSKVIVSEMLSLRDQEIQDKKDKSKRLFAIGSILHFAKSDECVWGSGVNWKLDLAMHRFSRLDVRAVRGPLTRDYLKRRAISAPEIYGDPALLMPLFFPADLLQPEARGSVPYLVIPHLHEPVEKFGAYREHVLLPTCKPATFVAELLRARLVISSSLHGIILAEAYGIPAVYLDMGNGESSLKYDDYYYGTGRMNYHTASSVEEGLAAGGNSAFDLARIQQGLLGAFPWDLWG</sequence>
<evidence type="ECO:0000313" key="2">
    <source>
        <dbReference type="EMBL" id="KVW94965.1"/>
    </source>
</evidence>
<reference evidence="2 3" key="1">
    <citation type="journal article" date="2015" name="Appl. Environ. Microbiol.">
        <title>Aerobic and Anaerobic Thiosulfate Oxidation by a Cold-Adapted, Subglacial Chemoautotroph.</title>
        <authorList>
            <person name="Harrold Z.R."/>
            <person name="Skidmore M.L."/>
            <person name="Hamilton T.L."/>
            <person name="Desch L."/>
            <person name="Amada K."/>
            <person name="van Gelder W."/>
            <person name="Glover K."/>
            <person name="Roden E.E."/>
            <person name="Boyd E.S."/>
        </authorList>
    </citation>
    <scope>NUCLEOTIDE SEQUENCE [LARGE SCALE GENOMIC DNA]</scope>
    <source>
        <strain evidence="2 3">RG</strain>
    </source>
</reference>
<comment type="caution">
    <text evidence="2">The sequence shown here is derived from an EMBL/GenBank/DDBJ whole genome shotgun (WGS) entry which is preliminary data.</text>
</comment>
<feature type="domain" description="Polysaccharide pyruvyl transferase" evidence="1">
    <location>
        <begin position="62"/>
        <end position="206"/>
    </location>
</feature>
<keyword evidence="3" id="KW-1185">Reference proteome</keyword>
<evidence type="ECO:0000259" key="1">
    <source>
        <dbReference type="Pfam" id="PF04230"/>
    </source>
</evidence>
<gene>
    <name evidence="2" type="ORF">ABW22_11015</name>
</gene>
<dbReference type="InterPro" id="IPR007345">
    <property type="entry name" value="Polysacch_pyruvyl_Trfase"/>
</dbReference>
<protein>
    <submittedName>
        <fullName evidence="2">Polysaccharide biosynthesis protein GumL</fullName>
    </submittedName>
</protein>
<dbReference type="AlphaFoldDB" id="A0A106BM24"/>
<accession>A0A106BM24</accession>
<name>A0A106BM24_THIDE</name>
<dbReference type="RefSeq" id="WP_059756319.1">
    <property type="nucleotide sequence ID" value="NZ_LDUG01000029.1"/>
</dbReference>
<dbReference type="Proteomes" id="UP000064243">
    <property type="component" value="Unassembled WGS sequence"/>
</dbReference>
<dbReference type="EMBL" id="LDUG01000029">
    <property type="protein sequence ID" value="KVW94965.1"/>
    <property type="molecule type" value="Genomic_DNA"/>
</dbReference>
<evidence type="ECO:0000313" key="3">
    <source>
        <dbReference type="Proteomes" id="UP000064243"/>
    </source>
</evidence>